<evidence type="ECO:0000313" key="2">
    <source>
        <dbReference type="Proteomes" id="UP000015106"/>
    </source>
</evidence>
<accession>A0A8R7UQZ8</accession>
<reference evidence="2" key="1">
    <citation type="journal article" date="2013" name="Nature">
        <title>Draft genome of the wheat A-genome progenitor Triticum urartu.</title>
        <authorList>
            <person name="Ling H.Q."/>
            <person name="Zhao S."/>
            <person name="Liu D."/>
            <person name="Wang J."/>
            <person name="Sun H."/>
            <person name="Zhang C."/>
            <person name="Fan H."/>
            <person name="Li D."/>
            <person name="Dong L."/>
            <person name="Tao Y."/>
            <person name="Gao C."/>
            <person name="Wu H."/>
            <person name="Li Y."/>
            <person name="Cui Y."/>
            <person name="Guo X."/>
            <person name="Zheng S."/>
            <person name="Wang B."/>
            <person name="Yu K."/>
            <person name="Liang Q."/>
            <person name="Yang W."/>
            <person name="Lou X."/>
            <person name="Chen J."/>
            <person name="Feng M."/>
            <person name="Jian J."/>
            <person name="Zhang X."/>
            <person name="Luo G."/>
            <person name="Jiang Y."/>
            <person name="Liu J."/>
            <person name="Wang Z."/>
            <person name="Sha Y."/>
            <person name="Zhang B."/>
            <person name="Wu H."/>
            <person name="Tang D."/>
            <person name="Shen Q."/>
            <person name="Xue P."/>
            <person name="Zou S."/>
            <person name="Wang X."/>
            <person name="Liu X."/>
            <person name="Wang F."/>
            <person name="Yang Y."/>
            <person name="An X."/>
            <person name="Dong Z."/>
            <person name="Zhang K."/>
            <person name="Zhang X."/>
            <person name="Luo M.C."/>
            <person name="Dvorak J."/>
            <person name="Tong Y."/>
            <person name="Wang J."/>
            <person name="Yang H."/>
            <person name="Li Z."/>
            <person name="Wang D."/>
            <person name="Zhang A."/>
            <person name="Wang J."/>
        </authorList>
    </citation>
    <scope>NUCLEOTIDE SEQUENCE</scope>
    <source>
        <strain evidence="2">cv. G1812</strain>
    </source>
</reference>
<sequence>MMMHSQRADAVRQGSACSEVAPHMQCGAHGHAWPLRLAARATPRDLIAFFIFWLRGVPQNLVCGSMVRHTVQFGGAGGVFVFYLYRKMFHLSRQAQVAYFISNMQFRDMASPGLHRPPRLPLAILATLQV</sequence>
<name>A0A8R7UQZ8_TRIUA</name>
<keyword evidence="2" id="KW-1185">Reference proteome</keyword>
<dbReference type="Proteomes" id="UP000015106">
    <property type="component" value="Chromosome 6"/>
</dbReference>
<dbReference type="AlphaFoldDB" id="A0A8R7UQZ8"/>
<organism evidence="1 2">
    <name type="scientific">Triticum urartu</name>
    <name type="common">Red wild einkorn</name>
    <name type="synonym">Crithodium urartu</name>
    <dbReference type="NCBI Taxonomy" id="4572"/>
    <lineage>
        <taxon>Eukaryota</taxon>
        <taxon>Viridiplantae</taxon>
        <taxon>Streptophyta</taxon>
        <taxon>Embryophyta</taxon>
        <taxon>Tracheophyta</taxon>
        <taxon>Spermatophyta</taxon>
        <taxon>Magnoliopsida</taxon>
        <taxon>Liliopsida</taxon>
        <taxon>Poales</taxon>
        <taxon>Poaceae</taxon>
        <taxon>BOP clade</taxon>
        <taxon>Pooideae</taxon>
        <taxon>Triticodae</taxon>
        <taxon>Triticeae</taxon>
        <taxon>Triticinae</taxon>
        <taxon>Triticum</taxon>
    </lineage>
</organism>
<evidence type="ECO:0000313" key="1">
    <source>
        <dbReference type="EnsemblPlants" id="TuG1812G0600001928.01.T01.cds366982"/>
    </source>
</evidence>
<reference evidence="1" key="2">
    <citation type="submission" date="2018-03" db="EMBL/GenBank/DDBJ databases">
        <title>The Triticum urartu genome reveals the dynamic nature of wheat genome evolution.</title>
        <authorList>
            <person name="Ling H."/>
            <person name="Ma B."/>
            <person name="Shi X."/>
            <person name="Liu H."/>
            <person name="Dong L."/>
            <person name="Sun H."/>
            <person name="Cao Y."/>
            <person name="Gao Q."/>
            <person name="Zheng S."/>
            <person name="Li Y."/>
            <person name="Yu Y."/>
            <person name="Du H."/>
            <person name="Qi M."/>
            <person name="Li Y."/>
            <person name="Yu H."/>
            <person name="Cui Y."/>
            <person name="Wang N."/>
            <person name="Chen C."/>
            <person name="Wu H."/>
            <person name="Zhao Y."/>
            <person name="Zhang J."/>
            <person name="Li Y."/>
            <person name="Zhou W."/>
            <person name="Zhang B."/>
            <person name="Hu W."/>
            <person name="Eijk M."/>
            <person name="Tang J."/>
            <person name="Witsenboer H."/>
            <person name="Zhao S."/>
            <person name="Li Z."/>
            <person name="Zhang A."/>
            <person name="Wang D."/>
            <person name="Liang C."/>
        </authorList>
    </citation>
    <scope>NUCLEOTIDE SEQUENCE [LARGE SCALE GENOMIC DNA]</scope>
    <source>
        <strain evidence="1">cv. G1812</strain>
    </source>
</reference>
<dbReference type="EnsemblPlants" id="TuG1812G0600001928.01.T01">
    <property type="protein sequence ID" value="TuG1812G0600001928.01.T01.cds366982"/>
    <property type="gene ID" value="TuG1812G0600001928.01"/>
</dbReference>
<dbReference type="Gramene" id="TuG1812G0600001928.01.T01">
    <property type="protein sequence ID" value="TuG1812G0600001928.01.T01.cds366982"/>
    <property type="gene ID" value="TuG1812G0600001928.01"/>
</dbReference>
<protein>
    <submittedName>
        <fullName evidence="1">Uncharacterized protein</fullName>
    </submittedName>
</protein>
<reference evidence="1" key="3">
    <citation type="submission" date="2022-06" db="UniProtKB">
        <authorList>
            <consortium name="EnsemblPlants"/>
        </authorList>
    </citation>
    <scope>IDENTIFICATION</scope>
</reference>
<proteinExistence type="predicted"/>